<accession>A0A835JF09</accession>
<protein>
    <submittedName>
        <fullName evidence="3">Uncharacterized protein</fullName>
    </submittedName>
</protein>
<sequence length="114" mass="13574">MKIIQWIKRMVRKLLNKKVVERQNRADDLSREDQEALLETNPHRDLPCQCCKKEITGLEDEVARKDNEIHYLNNLLRSKDQEIRRLKDMKTPQQSPQRSPWYAEQDLLGAQSSM</sequence>
<proteinExistence type="predicted"/>
<feature type="region of interest" description="Disordered" evidence="2">
    <location>
        <begin position="85"/>
        <end position="114"/>
    </location>
</feature>
<reference evidence="3 4" key="1">
    <citation type="submission" date="2020-10" db="EMBL/GenBank/DDBJ databases">
        <title>Plant Genome Project.</title>
        <authorList>
            <person name="Zhang R.-G."/>
        </authorList>
    </citation>
    <scope>NUCLEOTIDE SEQUENCE [LARGE SCALE GENOMIC DNA]</scope>
    <source>
        <strain evidence="3">FAFU-HL-1</strain>
        <tissue evidence="3">Leaf</tissue>
    </source>
</reference>
<name>A0A835JF09_9ROSI</name>
<keyword evidence="4" id="KW-1185">Reference proteome</keyword>
<evidence type="ECO:0000256" key="1">
    <source>
        <dbReference type="SAM" id="Coils"/>
    </source>
</evidence>
<dbReference type="AlphaFoldDB" id="A0A835JF09"/>
<evidence type="ECO:0000313" key="3">
    <source>
        <dbReference type="EMBL" id="KAF9668216.1"/>
    </source>
</evidence>
<gene>
    <name evidence="3" type="ORF">SADUNF_Sadunf15G0106100</name>
</gene>
<dbReference type="EMBL" id="JADGMS010000015">
    <property type="protein sequence ID" value="KAF9668216.1"/>
    <property type="molecule type" value="Genomic_DNA"/>
</dbReference>
<dbReference type="OrthoDB" id="832516at2759"/>
<feature type="coiled-coil region" evidence="1">
    <location>
        <begin position="12"/>
        <end position="68"/>
    </location>
</feature>
<comment type="caution">
    <text evidence="3">The sequence shown here is derived from an EMBL/GenBank/DDBJ whole genome shotgun (WGS) entry which is preliminary data.</text>
</comment>
<organism evidence="3 4">
    <name type="scientific">Salix dunnii</name>
    <dbReference type="NCBI Taxonomy" id="1413687"/>
    <lineage>
        <taxon>Eukaryota</taxon>
        <taxon>Viridiplantae</taxon>
        <taxon>Streptophyta</taxon>
        <taxon>Embryophyta</taxon>
        <taxon>Tracheophyta</taxon>
        <taxon>Spermatophyta</taxon>
        <taxon>Magnoliopsida</taxon>
        <taxon>eudicotyledons</taxon>
        <taxon>Gunneridae</taxon>
        <taxon>Pentapetalae</taxon>
        <taxon>rosids</taxon>
        <taxon>fabids</taxon>
        <taxon>Malpighiales</taxon>
        <taxon>Salicaceae</taxon>
        <taxon>Saliceae</taxon>
        <taxon>Salix</taxon>
    </lineage>
</organism>
<keyword evidence="1" id="KW-0175">Coiled coil</keyword>
<dbReference type="Proteomes" id="UP000657918">
    <property type="component" value="Unassembled WGS sequence"/>
</dbReference>
<evidence type="ECO:0000256" key="2">
    <source>
        <dbReference type="SAM" id="MobiDB-lite"/>
    </source>
</evidence>
<evidence type="ECO:0000313" key="4">
    <source>
        <dbReference type="Proteomes" id="UP000657918"/>
    </source>
</evidence>